<feature type="domain" description="HTH lysR-type" evidence="5">
    <location>
        <begin position="49"/>
        <end position="106"/>
    </location>
</feature>
<name>A0A2S4LXS2_9HYPH</name>
<gene>
    <name evidence="6" type="ORF">CYD53_12078</name>
</gene>
<keyword evidence="3" id="KW-0238">DNA-binding</keyword>
<keyword evidence="4" id="KW-0804">Transcription</keyword>
<sequence>MDAAQIWAIGSGPRRPAARPEFDDGGQFGTTIADPWNDAWNLDAVIRNLPLATLRTFEAAARHQSLAKAAVELSLTDSAVSHQLRRLEEALGVDLFEKSGRGVVLSDAGRIFSRTVGTALQDIARTAHSLADADQVGGRLTIACSPMFASKWLAKNLADFCYDHPAIECHIQLVENDRVAEVADVDLGIQFGSGSWKAKWAALLEHIAIAPACSPLLFQRAGRSFAKPSDLQDVMLLHQDDGTEWRRWLAGEGEHDFEIFRRHLYCNDLSIAIDLAAEGAGVVLVSDTLSASHIGEGTLLRPFAGTIQATGGWYVLCDTSRLERSNTRLFLHWLLGRFGQTVNLNGGDQAAATGFDDSP</sequence>
<dbReference type="PANTHER" id="PTHR30537:SF74">
    <property type="entry name" value="HTH-TYPE TRANSCRIPTIONAL REGULATOR TRPI"/>
    <property type="match status" value="1"/>
</dbReference>
<keyword evidence="7" id="KW-1185">Reference proteome</keyword>
<evidence type="ECO:0000313" key="7">
    <source>
        <dbReference type="Proteomes" id="UP000236919"/>
    </source>
</evidence>
<dbReference type="SUPFAM" id="SSF53850">
    <property type="entry name" value="Periplasmic binding protein-like II"/>
    <property type="match status" value="1"/>
</dbReference>
<dbReference type="GO" id="GO:0003700">
    <property type="term" value="F:DNA-binding transcription factor activity"/>
    <property type="evidence" value="ECO:0007669"/>
    <property type="project" value="InterPro"/>
</dbReference>
<dbReference type="GO" id="GO:0043565">
    <property type="term" value="F:sequence-specific DNA binding"/>
    <property type="evidence" value="ECO:0007669"/>
    <property type="project" value="TreeGrafter"/>
</dbReference>
<keyword evidence="2" id="KW-0805">Transcription regulation</keyword>
<comment type="caution">
    <text evidence="6">The sequence shown here is derived from an EMBL/GenBank/DDBJ whole genome shotgun (WGS) entry which is preliminary data.</text>
</comment>
<dbReference type="EMBL" id="PQFZ01000020">
    <property type="protein sequence ID" value="POR47188.1"/>
    <property type="molecule type" value="Genomic_DNA"/>
</dbReference>
<dbReference type="OrthoDB" id="9807765at2"/>
<dbReference type="GO" id="GO:0006351">
    <property type="term" value="P:DNA-templated transcription"/>
    <property type="evidence" value="ECO:0007669"/>
    <property type="project" value="TreeGrafter"/>
</dbReference>
<protein>
    <submittedName>
        <fullName evidence="6">LysR family glycine cleavage system transcriptional activator</fullName>
    </submittedName>
</protein>
<reference evidence="6 7" key="1">
    <citation type="submission" date="2018-01" db="EMBL/GenBank/DDBJ databases">
        <title>Genomic Encyclopedia of Type Strains, Phase III (KMG-III): the genomes of soil and plant-associated and newly described type strains.</title>
        <authorList>
            <person name="Whitman W."/>
        </authorList>
    </citation>
    <scope>NUCLEOTIDE SEQUENCE [LARGE SCALE GENOMIC DNA]</scope>
    <source>
        <strain evidence="6 7">1131</strain>
    </source>
</reference>
<dbReference type="PROSITE" id="PS50931">
    <property type="entry name" value="HTH_LYSR"/>
    <property type="match status" value="1"/>
</dbReference>
<dbReference type="InterPro" id="IPR058163">
    <property type="entry name" value="LysR-type_TF_proteobact-type"/>
</dbReference>
<dbReference type="Gene3D" id="1.10.10.10">
    <property type="entry name" value="Winged helix-like DNA-binding domain superfamily/Winged helix DNA-binding domain"/>
    <property type="match status" value="1"/>
</dbReference>
<evidence type="ECO:0000259" key="5">
    <source>
        <dbReference type="PROSITE" id="PS50931"/>
    </source>
</evidence>
<dbReference type="Gene3D" id="3.40.190.10">
    <property type="entry name" value="Periplasmic binding protein-like II"/>
    <property type="match status" value="2"/>
</dbReference>
<dbReference type="Pfam" id="PF00126">
    <property type="entry name" value="HTH_1"/>
    <property type="match status" value="1"/>
</dbReference>
<dbReference type="InterPro" id="IPR000847">
    <property type="entry name" value="LysR_HTH_N"/>
</dbReference>
<dbReference type="PANTHER" id="PTHR30537">
    <property type="entry name" value="HTH-TYPE TRANSCRIPTIONAL REGULATOR"/>
    <property type="match status" value="1"/>
</dbReference>
<comment type="similarity">
    <text evidence="1">Belongs to the LysR transcriptional regulatory family.</text>
</comment>
<dbReference type="Pfam" id="PF03466">
    <property type="entry name" value="LysR_substrate"/>
    <property type="match status" value="1"/>
</dbReference>
<evidence type="ECO:0000256" key="2">
    <source>
        <dbReference type="ARBA" id="ARBA00023015"/>
    </source>
</evidence>
<proteinExistence type="inferred from homology"/>
<evidence type="ECO:0000256" key="4">
    <source>
        <dbReference type="ARBA" id="ARBA00023163"/>
    </source>
</evidence>
<dbReference type="Proteomes" id="UP000236919">
    <property type="component" value="Unassembled WGS sequence"/>
</dbReference>
<dbReference type="PRINTS" id="PR00039">
    <property type="entry name" value="HTHLYSR"/>
</dbReference>
<evidence type="ECO:0000256" key="3">
    <source>
        <dbReference type="ARBA" id="ARBA00023125"/>
    </source>
</evidence>
<dbReference type="InterPro" id="IPR036388">
    <property type="entry name" value="WH-like_DNA-bd_sf"/>
</dbReference>
<evidence type="ECO:0000313" key="6">
    <source>
        <dbReference type="EMBL" id="POR47188.1"/>
    </source>
</evidence>
<dbReference type="SUPFAM" id="SSF46785">
    <property type="entry name" value="Winged helix' DNA-binding domain"/>
    <property type="match status" value="1"/>
</dbReference>
<accession>A0A2S4LXS2</accession>
<organism evidence="6 7">
    <name type="scientific">Bosea psychrotolerans</name>
    <dbReference type="NCBI Taxonomy" id="1871628"/>
    <lineage>
        <taxon>Bacteria</taxon>
        <taxon>Pseudomonadati</taxon>
        <taxon>Pseudomonadota</taxon>
        <taxon>Alphaproteobacteria</taxon>
        <taxon>Hyphomicrobiales</taxon>
        <taxon>Boseaceae</taxon>
        <taxon>Bosea</taxon>
    </lineage>
</organism>
<evidence type="ECO:0000256" key="1">
    <source>
        <dbReference type="ARBA" id="ARBA00009437"/>
    </source>
</evidence>
<dbReference type="AlphaFoldDB" id="A0A2S4LXS2"/>
<dbReference type="InterPro" id="IPR005119">
    <property type="entry name" value="LysR_subst-bd"/>
</dbReference>
<dbReference type="InterPro" id="IPR036390">
    <property type="entry name" value="WH_DNA-bd_sf"/>
</dbReference>